<dbReference type="OrthoDB" id="2456403at2"/>
<keyword evidence="1" id="KW-1133">Transmembrane helix</keyword>
<dbReference type="EMBL" id="JYDC01000035">
    <property type="protein sequence ID" value="KZL41528.1"/>
    <property type="molecule type" value="Genomic_DNA"/>
</dbReference>
<keyword evidence="1" id="KW-0472">Membrane</keyword>
<accession>A0A161V6D7</accession>
<evidence type="ECO:0000313" key="3">
    <source>
        <dbReference type="Proteomes" id="UP000076480"/>
    </source>
</evidence>
<evidence type="ECO:0000313" key="2">
    <source>
        <dbReference type="EMBL" id="KZL41528.1"/>
    </source>
</evidence>
<organism evidence="2 3">
    <name type="scientific">Secundilactobacillus collinoides</name>
    <name type="common">Lactobacillus collinoides</name>
    <dbReference type="NCBI Taxonomy" id="33960"/>
    <lineage>
        <taxon>Bacteria</taxon>
        <taxon>Bacillati</taxon>
        <taxon>Bacillota</taxon>
        <taxon>Bacilli</taxon>
        <taxon>Lactobacillales</taxon>
        <taxon>Lactobacillaceae</taxon>
        <taxon>Secundilactobacillus</taxon>
    </lineage>
</organism>
<feature type="transmembrane region" description="Helical" evidence="1">
    <location>
        <begin position="94"/>
        <end position="114"/>
    </location>
</feature>
<feature type="transmembrane region" description="Helical" evidence="1">
    <location>
        <begin position="152"/>
        <end position="176"/>
    </location>
</feature>
<dbReference type="Pfam" id="PF03729">
    <property type="entry name" value="DUF308"/>
    <property type="match status" value="2"/>
</dbReference>
<keyword evidence="1" id="KW-0812">Transmembrane</keyword>
<evidence type="ECO:0000256" key="1">
    <source>
        <dbReference type="SAM" id="Phobius"/>
    </source>
</evidence>
<dbReference type="AlphaFoldDB" id="A0A161V6D7"/>
<dbReference type="RefSeq" id="WP_054761153.1">
    <property type="nucleotide sequence ID" value="NZ_JYDC01000035.1"/>
</dbReference>
<sequence>MFSMRPRWGFDWHELITGILFILAALVLLFEPHVGVTALAIVFGFVAIISGLTTISGFSKLRDLVGNVAIFALVIGIIDLLIGLLFIIKPTSGIMTIGYLFAFWFILDSIERLLVIGHLRQFGTGYYWVSLILDILSLLLGVLLLVNPVVAAISMTWMIAIYLIIFGVNAIVLAFARR</sequence>
<proteinExistence type="predicted"/>
<dbReference type="Proteomes" id="UP000076480">
    <property type="component" value="Unassembled WGS sequence"/>
</dbReference>
<feature type="transmembrane region" description="Helical" evidence="1">
    <location>
        <begin position="36"/>
        <end position="56"/>
    </location>
</feature>
<dbReference type="PATRIC" id="fig|33960.6.peg.1717"/>
<dbReference type="InterPro" id="IPR005325">
    <property type="entry name" value="DUF308_memb"/>
</dbReference>
<dbReference type="PANTHER" id="PTHR34989:SF1">
    <property type="entry name" value="PROTEIN HDED"/>
    <property type="match status" value="1"/>
</dbReference>
<dbReference type="GO" id="GO:0005886">
    <property type="term" value="C:plasma membrane"/>
    <property type="evidence" value="ECO:0007669"/>
    <property type="project" value="TreeGrafter"/>
</dbReference>
<reference evidence="2 3" key="1">
    <citation type="submission" date="2015-02" db="EMBL/GenBank/DDBJ databases">
        <title>Draft genome sequence of Lactobacillus collinoides CUPV2371 isolated from a natural cider, the first genome sequence of a strain of this species.</title>
        <authorList>
            <person name="Puertas A.I."/>
            <person name="Spano G."/>
            <person name="Capozzi V."/>
            <person name="Lamontanara A."/>
            <person name="Orru L."/>
            <person name="Duenas M.T."/>
        </authorList>
    </citation>
    <scope>NUCLEOTIDE SEQUENCE [LARGE SCALE GENOMIC DNA]</scope>
    <source>
        <strain evidence="2 3">237</strain>
    </source>
</reference>
<comment type="caution">
    <text evidence="2">The sequence shown here is derived from an EMBL/GenBank/DDBJ whole genome shotgun (WGS) entry which is preliminary data.</text>
</comment>
<feature type="transmembrane region" description="Helical" evidence="1">
    <location>
        <begin position="126"/>
        <end position="146"/>
    </location>
</feature>
<name>A0A161V6D7_SECCO</name>
<keyword evidence="3" id="KW-1185">Reference proteome</keyword>
<dbReference type="PANTHER" id="PTHR34989">
    <property type="entry name" value="PROTEIN HDED"/>
    <property type="match status" value="1"/>
</dbReference>
<gene>
    <name evidence="2" type="ORF">TY91_05860</name>
</gene>
<dbReference type="InterPro" id="IPR052712">
    <property type="entry name" value="Acid_resist_chaperone_HdeD"/>
</dbReference>
<feature type="transmembrane region" description="Helical" evidence="1">
    <location>
        <begin position="12"/>
        <end position="30"/>
    </location>
</feature>
<feature type="transmembrane region" description="Helical" evidence="1">
    <location>
        <begin position="68"/>
        <end position="88"/>
    </location>
</feature>
<protein>
    <submittedName>
        <fullName evidence="2">Membrane protein</fullName>
    </submittedName>
</protein>